<dbReference type="EMBL" id="JASCIQ010000055">
    <property type="protein sequence ID" value="MDI3408905.1"/>
    <property type="molecule type" value="Genomic_DNA"/>
</dbReference>
<comment type="caution">
    <text evidence="2">The sequence shown here is derived from an EMBL/GenBank/DDBJ whole genome shotgun (WGS) entry which is preliminary data.</text>
</comment>
<sequence>MIKTENLTQQSVRDFVKAFNERDDDALRNAAPEFTFTIGSMRGLPTRELRSRFKAFVAVEEQDDGLTLTGFASQGLRLVPVRWTFTVDMFDRVEQLEVFLGVSVSEDGMRDIETELRENIPAQAAAAKFARARDENGRTHPQGTARRMRLGDHYLVHRWEAGSLRNVDWVSTSEKADDDVFRSVRSPSSGDHDDRGGGHRNVSSVSSHLELQLGWDGDGYQKATVSYWAKPYYWDAVKWYAEVRTLSDQYVPKITGKLTLTDPAGTEVSAEKITISGGRKPYKRTFSREFELGNLTPGTYTLSFTDAFKTGGTWADRHQDRVELTDHTVTFTIG</sequence>
<dbReference type="Proteomes" id="UP001223978">
    <property type="component" value="Unassembled WGS sequence"/>
</dbReference>
<organism evidence="2 3">
    <name type="scientific">Streptomyces cavernicola</name>
    <dbReference type="NCBI Taxonomy" id="3043613"/>
    <lineage>
        <taxon>Bacteria</taxon>
        <taxon>Bacillati</taxon>
        <taxon>Actinomycetota</taxon>
        <taxon>Actinomycetes</taxon>
        <taxon>Kitasatosporales</taxon>
        <taxon>Streptomycetaceae</taxon>
        <taxon>Streptomyces</taxon>
    </lineage>
</organism>
<protein>
    <recommendedName>
        <fullName evidence="4">SnoaL-like domain-containing protein</fullName>
    </recommendedName>
</protein>
<accession>A0ABT6SL31</accession>
<dbReference type="RefSeq" id="WP_282546782.1">
    <property type="nucleotide sequence ID" value="NZ_JASCIQ010000055.1"/>
</dbReference>
<keyword evidence="3" id="KW-1185">Reference proteome</keyword>
<proteinExistence type="predicted"/>
<evidence type="ECO:0000313" key="3">
    <source>
        <dbReference type="Proteomes" id="UP001223978"/>
    </source>
</evidence>
<evidence type="ECO:0008006" key="4">
    <source>
        <dbReference type="Google" id="ProtNLM"/>
    </source>
</evidence>
<evidence type="ECO:0000313" key="2">
    <source>
        <dbReference type="EMBL" id="MDI3408905.1"/>
    </source>
</evidence>
<gene>
    <name evidence="2" type="ORF">QIS96_34455</name>
</gene>
<name>A0ABT6SL31_9ACTN</name>
<feature type="region of interest" description="Disordered" evidence="1">
    <location>
        <begin position="180"/>
        <end position="203"/>
    </location>
</feature>
<evidence type="ECO:0000256" key="1">
    <source>
        <dbReference type="SAM" id="MobiDB-lite"/>
    </source>
</evidence>
<reference evidence="2 3" key="1">
    <citation type="submission" date="2023-05" db="EMBL/GenBank/DDBJ databases">
        <title>Draft genome sequence of Streptomyces sp. B-S-A6 isolated from a cave soil in Thailand.</title>
        <authorList>
            <person name="Chamroensaksri N."/>
            <person name="Muangham S."/>
        </authorList>
    </citation>
    <scope>NUCLEOTIDE SEQUENCE [LARGE SCALE GENOMIC DNA]</scope>
    <source>
        <strain evidence="2 3">B-S-A6</strain>
    </source>
</reference>